<dbReference type="GO" id="GO:2000304">
    <property type="term" value="P:positive regulation of ceramide biosynthetic process"/>
    <property type="evidence" value="ECO:0007669"/>
    <property type="project" value="TreeGrafter"/>
</dbReference>
<dbReference type="Pfam" id="PF01734">
    <property type="entry name" value="Patatin"/>
    <property type="match status" value="1"/>
</dbReference>
<gene>
    <name evidence="7" type="ORF">SVUK_LOCUS3424</name>
</gene>
<dbReference type="GO" id="GO:0006629">
    <property type="term" value="P:lipid metabolic process"/>
    <property type="evidence" value="ECO:0007669"/>
    <property type="project" value="UniProtKB-KW"/>
</dbReference>
<dbReference type="InterPro" id="IPR016035">
    <property type="entry name" value="Acyl_Trfase/lysoPLipase"/>
</dbReference>
<dbReference type="GO" id="GO:0005739">
    <property type="term" value="C:mitochondrion"/>
    <property type="evidence" value="ECO:0007669"/>
    <property type="project" value="TreeGrafter"/>
</dbReference>
<evidence type="ECO:0000256" key="5">
    <source>
        <dbReference type="PROSITE-ProRule" id="PRU01161"/>
    </source>
</evidence>
<evidence type="ECO:0000313" key="7">
    <source>
        <dbReference type="EMBL" id="VDM68426.1"/>
    </source>
</evidence>
<evidence type="ECO:0000259" key="6">
    <source>
        <dbReference type="PROSITE" id="PS51635"/>
    </source>
</evidence>
<dbReference type="GO" id="GO:0052816">
    <property type="term" value="F:long-chain fatty acyl-CoA hydrolase activity"/>
    <property type="evidence" value="ECO:0007669"/>
    <property type="project" value="TreeGrafter"/>
</dbReference>
<evidence type="ECO:0000256" key="2">
    <source>
        <dbReference type="ARBA" id="ARBA00022801"/>
    </source>
</evidence>
<evidence type="ECO:0000313" key="8">
    <source>
        <dbReference type="Proteomes" id="UP000270094"/>
    </source>
</evidence>
<reference evidence="7 8" key="1">
    <citation type="submission" date="2018-11" db="EMBL/GenBank/DDBJ databases">
        <authorList>
            <consortium name="Pathogen Informatics"/>
        </authorList>
    </citation>
    <scope>NUCLEOTIDE SEQUENCE [LARGE SCALE GENOMIC DNA]</scope>
</reference>
<protein>
    <recommendedName>
        <fullName evidence="6">PNPLA domain-containing protein</fullName>
    </recommendedName>
</protein>
<dbReference type="Proteomes" id="UP000270094">
    <property type="component" value="Unassembled WGS sequence"/>
</dbReference>
<dbReference type="AlphaFoldDB" id="A0A3P7IFU5"/>
<feature type="non-terminal residue" evidence="7">
    <location>
        <position position="212"/>
    </location>
</feature>
<keyword evidence="3" id="KW-0040">ANK repeat</keyword>
<dbReference type="InterPro" id="IPR047148">
    <property type="entry name" value="PLPL9"/>
</dbReference>
<evidence type="ECO:0000256" key="4">
    <source>
        <dbReference type="ARBA" id="ARBA00023098"/>
    </source>
</evidence>
<organism evidence="7 8">
    <name type="scientific">Strongylus vulgaris</name>
    <name type="common">Blood worm</name>
    <dbReference type="NCBI Taxonomy" id="40348"/>
    <lineage>
        <taxon>Eukaryota</taxon>
        <taxon>Metazoa</taxon>
        <taxon>Ecdysozoa</taxon>
        <taxon>Nematoda</taxon>
        <taxon>Chromadorea</taxon>
        <taxon>Rhabditida</taxon>
        <taxon>Rhabditina</taxon>
        <taxon>Rhabditomorpha</taxon>
        <taxon>Strongyloidea</taxon>
        <taxon>Strongylidae</taxon>
        <taxon>Strongylus</taxon>
    </lineage>
</organism>
<dbReference type="OrthoDB" id="10021675at2759"/>
<name>A0A3P7IFU5_STRVU</name>
<dbReference type="PANTHER" id="PTHR24139:SF34">
    <property type="entry name" value="85_88 KDA CALCIUM-INDEPENDENT PHOSPHOLIPASE A2"/>
    <property type="match status" value="1"/>
</dbReference>
<keyword evidence="2" id="KW-0378">Hydrolase</keyword>
<dbReference type="Gene3D" id="3.40.1090.10">
    <property type="entry name" value="Cytosolic phospholipase A2 catalytic domain"/>
    <property type="match status" value="1"/>
</dbReference>
<sequence>MCGALPCKPNKIGCVSGCANDAPVDSPKTDEKESAQSTSEATFMEEPIRDFTQKVLILQYVMCYDGLISRLEKLASRGEKPSNMVNLLSMDGGGIRGLVILQILMAIEKELKEPVFPYFDWVAGTSTGALLATGLAQGKTLRECQHIYLRFKDFILDGWSLPYNGAVVEQFMKDSVGEESLKEIVYPSHGEVLKNPLAIYRLSSISSRTSHR</sequence>
<dbReference type="InterPro" id="IPR002641">
    <property type="entry name" value="PNPLA_dom"/>
</dbReference>
<dbReference type="PANTHER" id="PTHR24139">
    <property type="entry name" value="CALCIUM-INDEPENDENT PHOSPHOLIPASE A2"/>
    <property type="match status" value="1"/>
</dbReference>
<evidence type="ECO:0000256" key="3">
    <source>
        <dbReference type="ARBA" id="ARBA00023043"/>
    </source>
</evidence>
<proteinExistence type="predicted"/>
<keyword evidence="1" id="KW-0677">Repeat</keyword>
<evidence type="ECO:0000256" key="1">
    <source>
        <dbReference type="ARBA" id="ARBA00022737"/>
    </source>
</evidence>
<comment type="caution">
    <text evidence="5">Lacks conserved residue(s) required for the propagation of feature annotation.</text>
</comment>
<dbReference type="EMBL" id="UYYB01008768">
    <property type="protein sequence ID" value="VDM68426.1"/>
    <property type="molecule type" value="Genomic_DNA"/>
</dbReference>
<keyword evidence="4" id="KW-0443">Lipid metabolism</keyword>
<dbReference type="GO" id="GO:0047499">
    <property type="term" value="F:calcium-independent phospholipase A2 activity"/>
    <property type="evidence" value="ECO:0007669"/>
    <property type="project" value="InterPro"/>
</dbReference>
<dbReference type="PROSITE" id="PS51635">
    <property type="entry name" value="PNPLA"/>
    <property type="match status" value="1"/>
</dbReference>
<dbReference type="SUPFAM" id="SSF52151">
    <property type="entry name" value="FabD/lysophospholipase-like"/>
    <property type="match status" value="1"/>
</dbReference>
<feature type="short sequence motif" description="GXSXG" evidence="5">
    <location>
        <begin position="124"/>
        <end position="128"/>
    </location>
</feature>
<feature type="domain" description="PNPLA" evidence="6">
    <location>
        <begin position="88"/>
        <end position="212"/>
    </location>
</feature>
<feature type="short sequence motif" description="GXGXXG" evidence="5">
    <location>
        <begin position="92"/>
        <end position="97"/>
    </location>
</feature>
<accession>A0A3P7IFU5</accession>
<keyword evidence="8" id="KW-1185">Reference proteome</keyword>